<evidence type="ECO:0000256" key="1">
    <source>
        <dbReference type="ARBA" id="ARBA00022448"/>
    </source>
</evidence>
<dbReference type="Gene3D" id="3.40.50.300">
    <property type="entry name" value="P-loop containing nucleotide triphosphate hydrolases"/>
    <property type="match status" value="1"/>
</dbReference>
<evidence type="ECO:0000259" key="5">
    <source>
        <dbReference type="PROSITE" id="PS50893"/>
    </source>
</evidence>
<keyword evidence="1" id="KW-0813">Transport</keyword>
<dbReference type="SUPFAM" id="SSF52540">
    <property type="entry name" value="P-loop containing nucleoside triphosphate hydrolases"/>
    <property type="match status" value="1"/>
</dbReference>
<dbReference type="EMBL" id="CP091512">
    <property type="protein sequence ID" value="UOO91390.1"/>
    <property type="molecule type" value="Genomic_DNA"/>
</dbReference>
<dbReference type="PROSITE" id="PS50893">
    <property type="entry name" value="ABC_TRANSPORTER_2"/>
    <property type="match status" value="1"/>
</dbReference>
<protein>
    <submittedName>
        <fullName evidence="6">ATP-binding cassette domain-containing protein</fullName>
    </submittedName>
</protein>
<proteinExistence type="predicted"/>
<dbReference type="GO" id="GO:0005524">
    <property type="term" value="F:ATP binding"/>
    <property type="evidence" value="ECO:0007669"/>
    <property type="project" value="UniProtKB-KW"/>
</dbReference>
<keyword evidence="7" id="KW-1185">Reference proteome</keyword>
<dbReference type="Proteomes" id="UP000832034">
    <property type="component" value="Chromosome"/>
</dbReference>
<reference evidence="6" key="2">
    <citation type="journal article" date="2022" name="Res Sq">
        <title>Evolution of multicellular longitudinally dividing oral cavity symbionts (Neisseriaceae).</title>
        <authorList>
            <person name="Nyongesa S."/>
            <person name="Weber P."/>
            <person name="Bernet E."/>
            <person name="Pullido F."/>
            <person name="Nieckarz M."/>
            <person name="Delaby M."/>
            <person name="Nieves C."/>
            <person name="Viehboeck T."/>
            <person name="Krause N."/>
            <person name="Rivera-Millot A."/>
            <person name="Nakamura A."/>
            <person name="Vischer N."/>
            <person name="VanNieuwenhze M."/>
            <person name="Brun Y."/>
            <person name="Cava F."/>
            <person name="Bulgheresi S."/>
            <person name="Veyrier F."/>
        </authorList>
    </citation>
    <scope>NUCLEOTIDE SEQUENCE</scope>
    <source>
        <strain evidence="6">SAG 1488-6</strain>
    </source>
</reference>
<evidence type="ECO:0000313" key="7">
    <source>
        <dbReference type="Proteomes" id="UP000832034"/>
    </source>
</evidence>
<dbReference type="InterPro" id="IPR003593">
    <property type="entry name" value="AAA+_ATPase"/>
</dbReference>
<dbReference type="PANTHER" id="PTHR43553:SF11">
    <property type="entry name" value="ABC TRANSPORTER ATP-BINDING_PERMEASE PROTEIN YOJI"/>
    <property type="match status" value="1"/>
</dbReference>
<evidence type="ECO:0000256" key="4">
    <source>
        <dbReference type="ARBA" id="ARBA00022840"/>
    </source>
</evidence>
<evidence type="ECO:0000313" key="6">
    <source>
        <dbReference type="EMBL" id="UOO91390.1"/>
    </source>
</evidence>
<dbReference type="RefSeq" id="WP_169708881.1">
    <property type="nucleotide sequence ID" value="NZ_CP091512.1"/>
</dbReference>
<dbReference type="Pfam" id="PF00005">
    <property type="entry name" value="ABC_tran"/>
    <property type="match status" value="1"/>
</dbReference>
<keyword evidence="2" id="KW-1003">Cell membrane</keyword>
<gene>
    <name evidence="6" type="ORF">LVJ81_06850</name>
</gene>
<dbReference type="InterPro" id="IPR050095">
    <property type="entry name" value="ECF_ABC_transporter_ATP-bd"/>
</dbReference>
<reference evidence="6" key="1">
    <citation type="submission" date="2021-12" db="EMBL/GenBank/DDBJ databases">
        <authorList>
            <person name="Veyrier F.J."/>
        </authorList>
    </citation>
    <scope>NUCLEOTIDE SEQUENCE</scope>
    <source>
        <strain evidence="6">SAG 1488-6</strain>
    </source>
</reference>
<name>A0ABY4E6K4_VITST</name>
<keyword evidence="3" id="KW-0547">Nucleotide-binding</keyword>
<dbReference type="InterPro" id="IPR003439">
    <property type="entry name" value="ABC_transporter-like_ATP-bd"/>
</dbReference>
<keyword evidence="4 6" id="KW-0067">ATP-binding</keyword>
<dbReference type="PROSITE" id="PS00211">
    <property type="entry name" value="ABC_TRANSPORTER_1"/>
    <property type="match status" value="1"/>
</dbReference>
<accession>A0ABY4E6K4</accession>
<sequence length="198" mass="22515">MDFTLQRGETVFLIGQNGSGKSTLSLLLSGLYLPTSGHIEVDDTTIDANNRWAYRQYFSSVFTDVHLFSHLLSGDGQLADTNLIHAWLQHLRMHNKTEIVDGHIQNTALSQGQKKRLGLLIAAVEQRPVLILDEWAADQDPHFRKVFYEQLLPLLKQQGHTIFAISHDDKYFHHADRIIQMHQGKLTDYDPASAHSSF</sequence>
<dbReference type="SMART" id="SM00382">
    <property type="entry name" value="AAA"/>
    <property type="match status" value="1"/>
</dbReference>
<keyword evidence="2" id="KW-0472">Membrane</keyword>
<dbReference type="InterPro" id="IPR017871">
    <property type="entry name" value="ABC_transporter-like_CS"/>
</dbReference>
<dbReference type="PANTHER" id="PTHR43553">
    <property type="entry name" value="HEAVY METAL TRANSPORTER"/>
    <property type="match status" value="1"/>
</dbReference>
<feature type="domain" description="ABC transporter" evidence="5">
    <location>
        <begin position="1"/>
        <end position="196"/>
    </location>
</feature>
<evidence type="ECO:0000256" key="3">
    <source>
        <dbReference type="ARBA" id="ARBA00022741"/>
    </source>
</evidence>
<organism evidence="6 7">
    <name type="scientific">Vitreoscilla stercoraria</name>
    <dbReference type="NCBI Taxonomy" id="61"/>
    <lineage>
        <taxon>Bacteria</taxon>
        <taxon>Pseudomonadati</taxon>
        <taxon>Pseudomonadota</taxon>
        <taxon>Betaproteobacteria</taxon>
        <taxon>Neisseriales</taxon>
        <taxon>Neisseriaceae</taxon>
        <taxon>Vitreoscilla</taxon>
    </lineage>
</organism>
<evidence type="ECO:0000256" key="2">
    <source>
        <dbReference type="ARBA" id="ARBA00022475"/>
    </source>
</evidence>
<dbReference type="InterPro" id="IPR027417">
    <property type="entry name" value="P-loop_NTPase"/>
</dbReference>